<dbReference type="EMBL" id="CP147713">
    <property type="protein sequence ID" value="WXC84766.1"/>
    <property type="molecule type" value="Genomic_DNA"/>
</dbReference>
<keyword evidence="3" id="KW-1185">Reference proteome</keyword>
<gene>
    <name evidence="2" type="ORF">WDK88_45665</name>
</gene>
<feature type="region of interest" description="Disordered" evidence="1">
    <location>
        <begin position="1"/>
        <end position="23"/>
    </location>
</feature>
<organism evidence="2 3">
    <name type="scientific">Bradyrhizobium septentrionale</name>
    <dbReference type="NCBI Taxonomy" id="1404411"/>
    <lineage>
        <taxon>Bacteria</taxon>
        <taxon>Pseudomonadati</taxon>
        <taxon>Pseudomonadota</taxon>
        <taxon>Alphaproteobacteria</taxon>
        <taxon>Hyphomicrobiales</taxon>
        <taxon>Nitrobacteraceae</taxon>
        <taxon>Bradyrhizobium</taxon>
    </lineage>
</organism>
<evidence type="ECO:0000256" key="1">
    <source>
        <dbReference type="SAM" id="MobiDB-lite"/>
    </source>
</evidence>
<reference evidence="2" key="1">
    <citation type="journal article" date="2021" name="Int. J. Syst. Evol. Microbiol.">
        <title>Bradyrhizobium septentrionale sp. nov. (sv. septentrionale) and Bradyrhizobium quebecense sp. nov. (sv. septentrionale) associated with legumes native to Canada possess rearranged symbiosis genes and numerous insertion sequences.</title>
        <authorList>
            <person name="Bromfield E.S.P."/>
            <person name="Cloutier S."/>
        </authorList>
    </citation>
    <scope>NUCLEOTIDE SEQUENCE</scope>
    <source>
        <strain evidence="2">5S5</strain>
    </source>
</reference>
<dbReference type="RefSeq" id="WP_338835173.1">
    <property type="nucleotide sequence ID" value="NZ_CP147713.1"/>
</dbReference>
<keyword evidence="2" id="KW-0614">Plasmid</keyword>
<sequence length="269" mass="29655">MTDEPREQRPIAPPDTKHPDDRARVPLEAALGIIPGVSSLLKLVGEFMPTQAQKSRSKWESAISARTNEHADRLDEQDQALNPTTTLTGPSVQLAVALARAPGDGMAGRGRMLADLCALLPDVERKAVEQAGFELKSHGLVTIDRAIGRDNWWLRLTQKFYEQLDHQVMGWGSSTAEDARVLAKLLLEDETREWTPTLHAASGWEPRRFNPAFSALLRLIPDERVSGEVQPDYPAQSLCLLPEDRAKLQKLIGCPRDTTTSGSAAPAER</sequence>
<accession>A0ABZ2PBX4</accession>
<protein>
    <submittedName>
        <fullName evidence="2">Uncharacterized protein</fullName>
    </submittedName>
</protein>
<dbReference type="Proteomes" id="UP001432046">
    <property type="component" value="Plasmid pBs5S5a"/>
</dbReference>
<evidence type="ECO:0000313" key="3">
    <source>
        <dbReference type="Proteomes" id="UP001432046"/>
    </source>
</evidence>
<geneLocation type="plasmid" evidence="2 3">
    <name>pBs5S5a</name>
</geneLocation>
<evidence type="ECO:0000313" key="2">
    <source>
        <dbReference type="EMBL" id="WXC84766.1"/>
    </source>
</evidence>
<reference evidence="2" key="2">
    <citation type="submission" date="2024-03" db="EMBL/GenBank/DDBJ databases">
        <authorList>
            <person name="Bromfield E.S.P."/>
            <person name="Cloutier S."/>
        </authorList>
    </citation>
    <scope>NUCLEOTIDE SEQUENCE</scope>
    <source>
        <strain evidence="2">5S5</strain>
        <plasmid evidence="2">pBs5S5a</plasmid>
    </source>
</reference>
<name>A0ABZ2PBX4_9BRAD</name>
<proteinExistence type="predicted"/>